<evidence type="ECO:0000313" key="1">
    <source>
        <dbReference type="EMBL" id="CCU73807.1"/>
    </source>
</evidence>
<reference evidence="1 2" key="1">
    <citation type="journal article" date="2013" name="Genome Announc.">
        <title>Genome Sequence of Thalassolituus oleivorans MIL-1 (DSM 14913T).</title>
        <authorList>
            <person name="Golyshin P.N."/>
            <person name="Werner J."/>
            <person name="Chernikova T.N."/>
            <person name="Tran H."/>
            <person name="Ferrer M."/>
            <person name="Yakimov M.M."/>
            <person name="Teeling H."/>
            <person name="Golyshina O.V."/>
        </authorList>
    </citation>
    <scope>NUCLEOTIDE SEQUENCE [LARGE SCALE GENOMIC DNA]</scope>
    <source>
        <strain evidence="1 2">MIL-1</strain>
    </source>
</reference>
<name>M5DV90_9GAMM</name>
<proteinExistence type="predicted"/>
<dbReference type="HOGENOM" id="CLU_3334133_0_0_6"/>
<dbReference type="EMBL" id="HF680312">
    <property type="protein sequence ID" value="CCU73807.1"/>
    <property type="molecule type" value="Genomic_DNA"/>
</dbReference>
<gene>
    <name evidence="1" type="ORF">TOL_3417</name>
</gene>
<dbReference type="AlphaFoldDB" id="M5DV90"/>
<evidence type="ECO:0000313" key="2">
    <source>
        <dbReference type="Proteomes" id="UP000011866"/>
    </source>
</evidence>
<organism evidence="1 2">
    <name type="scientific">Thalassolituus oleivorans MIL-1</name>
    <dbReference type="NCBI Taxonomy" id="1298593"/>
    <lineage>
        <taxon>Bacteria</taxon>
        <taxon>Pseudomonadati</taxon>
        <taxon>Pseudomonadota</taxon>
        <taxon>Gammaproteobacteria</taxon>
        <taxon>Oceanospirillales</taxon>
        <taxon>Oceanospirillaceae</taxon>
        <taxon>Thalassolituus</taxon>
    </lineage>
</organism>
<sequence length="38" mass="4229">MVKIDFMSGTIEIWSTDCTPVRVTVSLNPDTCRLGVWG</sequence>
<keyword evidence="2" id="KW-1185">Reference proteome</keyword>
<dbReference type="KEGG" id="tol:TOL_3417"/>
<accession>M5DV90</accession>
<protein>
    <submittedName>
        <fullName evidence="1">Uncharacterized protein</fullName>
    </submittedName>
</protein>
<dbReference type="Proteomes" id="UP000011866">
    <property type="component" value="Chromosome"/>
</dbReference>